<comment type="cofactor">
    <cofactor evidence="1">
        <name>K(+)</name>
        <dbReference type="ChEBI" id="CHEBI:29103"/>
    </cofactor>
</comment>
<dbReference type="NCBIfam" id="NF009844">
    <property type="entry name" value="PRK13318.1-2"/>
    <property type="match status" value="1"/>
</dbReference>
<dbReference type="AlphaFoldDB" id="A0A3B0SV93"/>
<sequence length="266" mass="27954">MLLAIDVGNTNSVIALYEGADAVAVWRTSTSSTRTADEYAVWLSQLMAMANYKLSDINDCVISNVVPQSMFHFRNLSRRYFGTEPFVVGAGNIPGVEVRIPKPSEAGADRLVNAVGAFTAHGGPLIVVDSGTATNFDIIGADGGFEGGVIAPGINLSMQALHEAAAQLPRVAIERPEKIIGSDTVGAMQSGVFWGYVSLIDGLIARIKSEYPAPIKVVATGGIAALFEGATSAVDIFDPDLTIRGLYEIYRRLKAAGTTVSSGANS</sequence>
<evidence type="ECO:0000256" key="7">
    <source>
        <dbReference type="ARBA" id="ARBA00022777"/>
    </source>
</evidence>
<comment type="subcellular location">
    <subcellularLocation>
        <location evidence="2">Cytoplasm</location>
    </subcellularLocation>
</comment>
<keyword evidence="7 13" id="KW-0418">Kinase</keyword>
<dbReference type="GO" id="GO:0004594">
    <property type="term" value="F:pantothenate kinase activity"/>
    <property type="evidence" value="ECO:0007669"/>
    <property type="project" value="InterPro"/>
</dbReference>
<dbReference type="Gene3D" id="3.30.420.40">
    <property type="match status" value="2"/>
</dbReference>
<keyword evidence="6" id="KW-0547">Nucleotide-binding</keyword>
<dbReference type="InterPro" id="IPR043129">
    <property type="entry name" value="ATPase_NBD"/>
</dbReference>
<dbReference type="InterPro" id="IPR004619">
    <property type="entry name" value="Type_III_PanK"/>
</dbReference>
<reference evidence="13" key="1">
    <citation type="submission" date="2018-06" db="EMBL/GenBank/DDBJ databases">
        <authorList>
            <person name="Zhirakovskaya E."/>
        </authorList>
    </citation>
    <scope>NUCLEOTIDE SEQUENCE</scope>
</reference>
<dbReference type="EMBL" id="UOEH01000510">
    <property type="protein sequence ID" value="VAW06232.1"/>
    <property type="molecule type" value="Genomic_DNA"/>
</dbReference>
<keyword evidence="8" id="KW-0067">ATP-binding</keyword>
<name>A0A3B0SV93_9ZZZZ</name>
<dbReference type="GO" id="GO:0005737">
    <property type="term" value="C:cytoplasm"/>
    <property type="evidence" value="ECO:0007669"/>
    <property type="project" value="UniProtKB-SubCell"/>
</dbReference>
<evidence type="ECO:0000256" key="1">
    <source>
        <dbReference type="ARBA" id="ARBA00001958"/>
    </source>
</evidence>
<dbReference type="GO" id="GO:0005524">
    <property type="term" value="F:ATP binding"/>
    <property type="evidence" value="ECO:0007669"/>
    <property type="project" value="UniProtKB-KW"/>
</dbReference>
<dbReference type="SUPFAM" id="SSF53067">
    <property type="entry name" value="Actin-like ATPase domain"/>
    <property type="match status" value="2"/>
</dbReference>
<dbReference type="PANTHER" id="PTHR34265:SF1">
    <property type="entry name" value="TYPE III PANTOTHENATE KINASE"/>
    <property type="match status" value="1"/>
</dbReference>
<gene>
    <name evidence="13" type="ORF">MNBD_ALPHA05-1074</name>
</gene>
<dbReference type="HAMAP" id="MF_01274">
    <property type="entry name" value="Pantothen_kinase_3"/>
    <property type="match status" value="1"/>
</dbReference>
<dbReference type="PANTHER" id="PTHR34265">
    <property type="entry name" value="TYPE III PANTOTHENATE KINASE"/>
    <property type="match status" value="1"/>
</dbReference>
<evidence type="ECO:0000256" key="3">
    <source>
        <dbReference type="ARBA" id="ARBA00011738"/>
    </source>
</evidence>
<keyword evidence="4" id="KW-0963">Cytoplasm</keyword>
<evidence type="ECO:0000256" key="2">
    <source>
        <dbReference type="ARBA" id="ARBA00004496"/>
    </source>
</evidence>
<dbReference type="NCBIfam" id="NF009855">
    <property type="entry name" value="PRK13321.1"/>
    <property type="match status" value="1"/>
</dbReference>
<proteinExistence type="inferred from homology"/>
<dbReference type="CDD" id="cd24015">
    <property type="entry name" value="ASKHA_NBD_PanK-III"/>
    <property type="match status" value="1"/>
</dbReference>
<dbReference type="NCBIfam" id="TIGR00671">
    <property type="entry name" value="baf"/>
    <property type="match status" value="1"/>
</dbReference>
<evidence type="ECO:0000256" key="9">
    <source>
        <dbReference type="ARBA" id="ARBA00022958"/>
    </source>
</evidence>
<keyword evidence="9" id="KW-0630">Potassium</keyword>
<keyword evidence="5 13" id="KW-0808">Transferase</keyword>
<evidence type="ECO:0000313" key="13">
    <source>
        <dbReference type="EMBL" id="VAW06232.1"/>
    </source>
</evidence>
<evidence type="ECO:0000256" key="11">
    <source>
        <dbReference type="ARBA" id="ARBA00038036"/>
    </source>
</evidence>
<evidence type="ECO:0000256" key="8">
    <source>
        <dbReference type="ARBA" id="ARBA00022840"/>
    </source>
</evidence>
<evidence type="ECO:0000256" key="10">
    <source>
        <dbReference type="ARBA" id="ARBA00022993"/>
    </source>
</evidence>
<evidence type="ECO:0000256" key="5">
    <source>
        <dbReference type="ARBA" id="ARBA00022679"/>
    </source>
</evidence>
<comment type="subunit">
    <text evidence="3">Homodimer.</text>
</comment>
<accession>A0A3B0SV93</accession>
<evidence type="ECO:0000256" key="12">
    <source>
        <dbReference type="ARBA" id="ARBA00040883"/>
    </source>
</evidence>
<dbReference type="GO" id="GO:0015937">
    <property type="term" value="P:coenzyme A biosynthetic process"/>
    <property type="evidence" value="ECO:0007669"/>
    <property type="project" value="UniProtKB-KW"/>
</dbReference>
<evidence type="ECO:0000256" key="4">
    <source>
        <dbReference type="ARBA" id="ARBA00022490"/>
    </source>
</evidence>
<keyword evidence="10" id="KW-0173">Coenzyme A biosynthesis</keyword>
<dbReference type="Pfam" id="PF03309">
    <property type="entry name" value="Pan_kinase"/>
    <property type="match status" value="1"/>
</dbReference>
<evidence type="ECO:0000256" key="6">
    <source>
        <dbReference type="ARBA" id="ARBA00022741"/>
    </source>
</evidence>
<organism evidence="13">
    <name type="scientific">hydrothermal vent metagenome</name>
    <dbReference type="NCBI Taxonomy" id="652676"/>
    <lineage>
        <taxon>unclassified sequences</taxon>
        <taxon>metagenomes</taxon>
        <taxon>ecological metagenomes</taxon>
    </lineage>
</organism>
<comment type="similarity">
    <text evidence="11">Belongs to the type III pantothenate kinase family.</text>
</comment>
<protein>
    <recommendedName>
        <fullName evidence="12">Type III pantothenate kinase</fullName>
    </recommendedName>
</protein>
<dbReference type="NCBIfam" id="NF009848">
    <property type="entry name" value="PRK13318.1-6"/>
    <property type="match status" value="1"/>
</dbReference>